<dbReference type="EC" id="3.6.4.13" evidence="1"/>
<evidence type="ECO:0000256" key="2">
    <source>
        <dbReference type="ARBA" id="ARBA00022473"/>
    </source>
</evidence>
<feature type="region of interest" description="Disordered" evidence="13">
    <location>
        <begin position="1574"/>
        <end position="1605"/>
    </location>
</feature>
<dbReference type="PROSITE" id="PS51192">
    <property type="entry name" value="HELICASE_ATP_BIND_1"/>
    <property type="match status" value="1"/>
</dbReference>
<feature type="region of interest" description="Disordered" evidence="13">
    <location>
        <begin position="1875"/>
        <end position="1899"/>
    </location>
</feature>
<evidence type="ECO:0000256" key="11">
    <source>
        <dbReference type="ARBA" id="ARBA00023254"/>
    </source>
</evidence>
<dbReference type="GeneID" id="112045943"/>
<keyword evidence="11" id="KW-0469">Meiosis</keyword>
<dbReference type="InterPro" id="IPR007052">
    <property type="entry name" value="CS_dom"/>
</dbReference>
<evidence type="ECO:0000256" key="5">
    <source>
        <dbReference type="ARBA" id="ARBA00022782"/>
    </source>
</evidence>
<dbReference type="SUPFAM" id="SSF49764">
    <property type="entry name" value="HSP20-like chaperones"/>
    <property type="match status" value="1"/>
</dbReference>
<evidence type="ECO:0000256" key="13">
    <source>
        <dbReference type="SAM" id="MobiDB-lite"/>
    </source>
</evidence>
<evidence type="ECO:0000256" key="3">
    <source>
        <dbReference type="ARBA" id="ARBA00022737"/>
    </source>
</evidence>
<dbReference type="GO" id="GO:0007283">
    <property type="term" value="P:spermatogenesis"/>
    <property type="evidence" value="ECO:0007669"/>
    <property type="project" value="UniProtKB-KW"/>
</dbReference>
<keyword evidence="9" id="KW-0744">Spermatogenesis</keyword>
<keyword evidence="17" id="KW-1185">Reference proteome</keyword>
<evidence type="ECO:0000256" key="4">
    <source>
        <dbReference type="ARBA" id="ARBA00022741"/>
    </source>
</evidence>
<evidence type="ECO:0000256" key="6">
    <source>
        <dbReference type="ARBA" id="ARBA00022801"/>
    </source>
</evidence>
<dbReference type="InterPro" id="IPR011545">
    <property type="entry name" value="DEAD/DEAH_box_helicase_dom"/>
</dbReference>
<feature type="compositionally biased region" description="Basic and acidic residues" evidence="13">
    <location>
        <begin position="1719"/>
        <end position="1728"/>
    </location>
</feature>
<reference evidence="18" key="1">
    <citation type="submission" date="2025-08" db="UniProtKB">
        <authorList>
            <consortium name="RefSeq"/>
        </authorList>
    </citation>
    <scope>IDENTIFICATION</scope>
</reference>
<dbReference type="Proteomes" id="UP001652582">
    <property type="component" value="Chromosome 18"/>
</dbReference>
<feature type="domain" description="CS" evidence="16">
    <location>
        <begin position="1753"/>
        <end position="1839"/>
    </location>
</feature>
<name>A0A6J1MU94_BICAN</name>
<dbReference type="InterPro" id="IPR035437">
    <property type="entry name" value="SNase_OB-fold_sf"/>
</dbReference>
<dbReference type="CDD" id="cd20435">
    <property type="entry name" value="Tudor_TDRD12_rpt2"/>
    <property type="match status" value="1"/>
</dbReference>
<dbReference type="GO" id="GO:0003676">
    <property type="term" value="F:nucleic acid binding"/>
    <property type="evidence" value="ECO:0007669"/>
    <property type="project" value="InterPro"/>
</dbReference>
<dbReference type="Gene3D" id="3.40.50.300">
    <property type="entry name" value="P-loop containing nucleotide triphosphate hydrolases"/>
    <property type="match status" value="2"/>
</dbReference>
<keyword evidence="7 18" id="KW-0347">Helicase</keyword>
<dbReference type="Gene3D" id="2.30.30.140">
    <property type="match status" value="2"/>
</dbReference>
<dbReference type="Gene3D" id="2.40.50.90">
    <property type="match status" value="1"/>
</dbReference>
<dbReference type="PANTHER" id="PTHR22655">
    <property type="entry name" value="ATP-DEPENDENT RNA HELICASE TDRD12-RELATED"/>
    <property type="match status" value="1"/>
</dbReference>
<keyword evidence="3" id="KW-0677">Repeat</keyword>
<dbReference type="GO" id="GO:0005524">
    <property type="term" value="F:ATP binding"/>
    <property type="evidence" value="ECO:0007669"/>
    <property type="project" value="UniProtKB-KW"/>
</dbReference>
<dbReference type="Pfam" id="PF00270">
    <property type="entry name" value="DEAD"/>
    <property type="match status" value="1"/>
</dbReference>
<dbReference type="PANTHER" id="PTHR22655:SF2">
    <property type="entry name" value="ATP-DEPENDENT RNA HELICASE TDRD12-RELATED"/>
    <property type="match status" value="1"/>
</dbReference>
<evidence type="ECO:0000256" key="9">
    <source>
        <dbReference type="ARBA" id="ARBA00022871"/>
    </source>
</evidence>
<keyword evidence="2" id="KW-0217">Developmental protein</keyword>
<feature type="compositionally biased region" description="Acidic residues" evidence="13">
    <location>
        <begin position="1581"/>
        <end position="1595"/>
    </location>
</feature>
<dbReference type="KEGG" id="bany:112045943"/>
<keyword evidence="4" id="KW-0547">Nucleotide-binding</keyword>
<dbReference type="GO" id="GO:0051321">
    <property type="term" value="P:meiotic cell cycle"/>
    <property type="evidence" value="ECO:0007669"/>
    <property type="project" value="UniProtKB-KW"/>
</dbReference>
<feature type="domain" description="Tudor" evidence="14">
    <location>
        <begin position="1407"/>
        <end position="1465"/>
    </location>
</feature>
<keyword evidence="10" id="KW-0943">RNA-mediated gene silencing</keyword>
<dbReference type="GO" id="GO:0016787">
    <property type="term" value="F:hydrolase activity"/>
    <property type="evidence" value="ECO:0007669"/>
    <property type="project" value="UniProtKB-KW"/>
</dbReference>
<keyword evidence="8" id="KW-0067">ATP-binding</keyword>
<evidence type="ECO:0000256" key="12">
    <source>
        <dbReference type="ARBA" id="ARBA00047984"/>
    </source>
</evidence>
<feature type="compositionally biased region" description="Basic and acidic residues" evidence="13">
    <location>
        <begin position="559"/>
        <end position="571"/>
    </location>
</feature>
<dbReference type="InterPro" id="IPR008978">
    <property type="entry name" value="HSP20-like_chaperone"/>
</dbReference>
<dbReference type="PROSITE" id="PS50304">
    <property type="entry name" value="TUDOR"/>
    <property type="match status" value="1"/>
</dbReference>
<proteinExistence type="predicted"/>
<dbReference type="Gene3D" id="2.60.40.790">
    <property type="match status" value="1"/>
</dbReference>
<dbReference type="InterPro" id="IPR014001">
    <property type="entry name" value="Helicase_ATP-bd"/>
</dbReference>
<evidence type="ECO:0000313" key="17">
    <source>
        <dbReference type="Proteomes" id="UP001652582"/>
    </source>
</evidence>
<feature type="domain" description="Helicase ATP-binding" evidence="15">
    <location>
        <begin position="682"/>
        <end position="868"/>
    </location>
</feature>
<evidence type="ECO:0000256" key="7">
    <source>
        <dbReference type="ARBA" id="ARBA00022806"/>
    </source>
</evidence>
<feature type="compositionally biased region" description="Acidic residues" evidence="13">
    <location>
        <begin position="1880"/>
        <end position="1891"/>
    </location>
</feature>
<feature type="region of interest" description="Disordered" evidence="13">
    <location>
        <begin position="215"/>
        <end position="235"/>
    </location>
</feature>
<feature type="region of interest" description="Disordered" evidence="13">
    <location>
        <begin position="1612"/>
        <end position="1631"/>
    </location>
</feature>
<feature type="region of interest" description="Disordered" evidence="13">
    <location>
        <begin position="1692"/>
        <end position="1738"/>
    </location>
</feature>
<keyword evidence="6" id="KW-0378">Hydrolase</keyword>
<evidence type="ECO:0000256" key="1">
    <source>
        <dbReference type="ARBA" id="ARBA00012552"/>
    </source>
</evidence>
<evidence type="ECO:0000256" key="8">
    <source>
        <dbReference type="ARBA" id="ARBA00022840"/>
    </source>
</evidence>
<accession>A0A6J1MU94</accession>
<protein>
    <recommendedName>
        <fullName evidence="1">RNA helicase</fullName>
        <ecNumber evidence="1">3.6.4.13</ecNumber>
    </recommendedName>
</protein>
<dbReference type="GO" id="GO:0042078">
    <property type="term" value="P:germ-line stem cell division"/>
    <property type="evidence" value="ECO:0007669"/>
    <property type="project" value="TreeGrafter"/>
</dbReference>
<feature type="region of interest" description="Disordered" evidence="13">
    <location>
        <begin position="551"/>
        <end position="571"/>
    </location>
</feature>
<dbReference type="SMART" id="SM00487">
    <property type="entry name" value="DEXDc"/>
    <property type="match status" value="1"/>
</dbReference>
<dbReference type="OrthoDB" id="249932at2759"/>
<evidence type="ECO:0000256" key="10">
    <source>
        <dbReference type="ARBA" id="ARBA00023158"/>
    </source>
</evidence>
<evidence type="ECO:0000313" key="18">
    <source>
        <dbReference type="RefSeq" id="XP_023938109.2"/>
    </source>
</evidence>
<dbReference type="SUPFAM" id="SSF52540">
    <property type="entry name" value="P-loop containing nucleoside triphosphate hydrolases"/>
    <property type="match status" value="1"/>
</dbReference>
<dbReference type="GO" id="GO:0003724">
    <property type="term" value="F:RNA helicase activity"/>
    <property type="evidence" value="ECO:0007669"/>
    <property type="project" value="UniProtKB-EC"/>
</dbReference>
<dbReference type="InterPro" id="IPR027417">
    <property type="entry name" value="P-loop_NTPase"/>
</dbReference>
<evidence type="ECO:0000259" key="14">
    <source>
        <dbReference type="PROSITE" id="PS50304"/>
    </source>
</evidence>
<dbReference type="GO" id="GO:0005737">
    <property type="term" value="C:cytoplasm"/>
    <property type="evidence" value="ECO:0007669"/>
    <property type="project" value="UniProtKB-ARBA"/>
</dbReference>
<keyword evidence="5" id="KW-0221">Differentiation</keyword>
<dbReference type="Pfam" id="PF00567">
    <property type="entry name" value="TUDOR"/>
    <property type="match status" value="1"/>
</dbReference>
<comment type="catalytic activity">
    <reaction evidence="12">
        <text>ATP + H2O = ADP + phosphate + H(+)</text>
        <dbReference type="Rhea" id="RHEA:13065"/>
        <dbReference type="ChEBI" id="CHEBI:15377"/>
        <dbReference type="ChEBI" id="CHEBI:15378"/>
        <dbReference type="ChEBI" id="CHEBI:30616"/>
        <dbReference type="ChEBI" id="CHEBI:43474"/>
        <dbReference type="ChEBI" id="CHEBI:456216"/>
        <dbReference type="EC" id="3.6.4.13"/>
    </reaction>
</comment>
<evidence type="ECO:0000259" key="16">
    <source>
        <dbReference type="PROSITE" id="PS51203"/>
    </source>
</evidence>
<dbReference type="RefSeq" id="XP_023938109.2">
    <property type="nucleotide sequence ID" value="XM_024082341.2"/>
</dbReference>
<dbReference type="GO" id="GO:0031047">
    <property type="term" value="P:regulatory ncRNA-mediated gene silencing"/>
    <property type="evidence" value="ECO:0007669"/>
    <property type="project" value="UniProtKB-KW"/>
</dbReference>
<dbReference type="PROSITE" id="PS51203">
    <property type="entry name" value="CS"/>
    <property type="match status" value="1"/>
</dbReference>
<evidence type="ECO:0000259" key="15">
    <source>
        <dbReference type="PROSITE" id="PS51192"/>
    </source>
</evidence>
<dbReference type="InterPro" id="IPR002999">
    <property type="entry name" value="Tudor"/>
</dbReference>
<gene>
    <name evidence="18" type="primary">LOC112045943</name>
</gene>
<dbReference type="SMART" id="SM00333">
    <property type="entry name" value="TUDOR"/>
    <property type="match status" value="2"/>
</dbReference>
<organism evidence="17 18">
    <name type="scientific">Bicyclus anynana</name>
    <name type="common">Squinting bush brown butterfly</name>
    <dbReference type="NCBI Taxonomy" id="110368"/>
    <lineage>
        <taxon>Eukaryota</taxon>
        <taxon>Metazoa</taxon>
        <taxon>Ecdysozoa</taxon>
        <taxon>Arthropoda</taxon>
        <taxon>Hexapoda</taxon>
        <taxon>Insecta</taxon>
        <taxon>Pterygota</taxon>
        <taxon>Neoptera</taxon>
        <taxon>Endopterygota</taxon>
        <taxon>Lepidoptera</taxon>
        <taxon>Glossata</taxon>
        <taxon>Ditrysia</taxon>
        <taxon>Papilionoidea</taxon>
        <taxon>Nymphalidae</taxon>
        <taxon>Satyrinae</taxon>
        <taxon>Satyrini</taxon>
        <taxon>Mycalesina</taxon>
        <taxon>Bicyclus</taxon>
    </lineage>
</organism>
<sequence>MSSDCYKVEVLTYLNPHLLWIEVRDSSVAKHEYVFEQIGIYGVLPLDKALDLETESFRSEKCEEWPPAAIVVIKDFLDKNSEVWFSPTYIDRTTSIFDDNIHKFGDLIIKTKDGKTRTLSKHLLKSGFAFYDVCEFHQKLNSGNLKIKLSPIIKQEVIKNLENYYMRTDKQKNNLKKSVEKHTSMPNHENVKNEVLSRTIKNNNKDFEISIDIDEESKSSEQECSETDSAKPEWNQSTLTSKLLKSKLSIRSKSWKVEDLNHAYSQVKEFSVSNSNNEKKLNQTYESSSATGNTSSEVDVIVVGKENKENALSRKLKYFQLQNVKRNIHSNPDIDKTIEEKVEQNIPVEVAKFIENTKNIIKADVSKTENKHMKKIFKTREFREPITDVQQNKVDVCKNYRGNVKSKAQNGTIAYGPPGLNPTSLKIQEIIVPANDEEQEPQKYLENYECSEKRDCMYDDVDSVVSVEITKEESLKDHFKILNNVGQAQDCLENNTWDNSPKINNNKIINKEISSLNSSEYINSDATTDTTTYSLDNDKLKFRQNAVKHNSNFSTSDTSNKESSSDISFNKESDDENIEKIIENLNLKYKDDIIIKKENISTNLVVDEVKLKNNVNPFKNIDPNISVFVDKLVSSVVMVHSKNDNRIQPVFDMNDMYFNNHVHNILRNMSIERPKMLQSIIWPVILRGYSLFMISPMGSGKTLGYLPAVCRLVNDSKSLSLESFGPVAIIVCATAQSVTEVERMAKIFTESKEKVLACYAGVDPLYITTTLLNGCDLLISTPSCLVRLMQSSEFGVSLRNLLTFVLDDCERLAEVYADEIKFFTHQIKEMLKMRANKEFKVQYIISSRTWCKFMEPLTKKVPDTVICIGAFQECALYSKTNTLVSFVKKENKVDSVFTFLKDINTSKKTVIVCQTDDEVALLEKALKRSKHVVFSCNNDMTIHDLYNLSVSWADYEEPLTGPILICCDGNLMHMNITDAHNLLHYSMPSLFSMFCKRFSVLNDHYPSIFKAVNENVKIKILLEESNSEQLPKILNFIKRCTSNVPKVLDEISSNILVEKDKTKAKNFYPICDTLLTLGYCPDIYNCQGRHTILKDYDAPKAWLPKEGTITCKILYYHSATLYSARLLSCTVDGTTTNYPQTYSNLSMKMGVYYSKDSNKKLHGTPKLGDVCATSITQNFYLRCIVLKILSKYERGNPNKVLVKLIDEERLEVTRDIYLYHLPEELKQIESRAVHVRLANIAPKDKDITFSDLARDKVKNLIEKEPDLLVQGKVALTIGNTIFVNTLEACQDLTSLNEVVVKCRLKKELLEDNHAITNPEHLIKLQKLCFESGLKQELKETLPDVSIKNLPRGTWAHLESNVISEVFFTSAISPDKFFVRLDKFQSCTNALIQDIKKYVETNPARCDSVKEGEIVLAKYPDDGAYERARIDDIKEETAKCFFVDHGDWREIPLNDLVAITEQLINRLPFQAIECRLVGIQPAGNQWTDFSTFWFIDRCDNDSGDLKYLFVKYYTKEPAEFTDGHKYSVVVIDTNTEQDIILNQLMIDLNLAQEKHSEIKYLDDPELKKPDLNRLANEKHSSDEDDNEKEPDNDNNDENCLVRSNSNILPKAPIRSVPLVNSDNESDDSDKWDVNIGDNIMDLFPGLKDLKQIKDNVPQGATVDTVKIAETSNKAKDDNKKAKIIELDSDDLTSPDDTFEFSETPTKPILNNVKGPAKSVSDMRDKEKKPGPGLNDKTNKSSEAVLNLLSDMPLTRRPKLVWRQNKTSVNVKIQIIGADVYRIDIGERTIDFSTHVYDTDIAFNIELYGLVDKDSCTHVNKGQYILIKLKKVLTKNWLTLTRDGGIKKWIVYDVDGLDASSDEETIDDSMKHIVQSMHENVDSESEDEDIDDDMGSRYRKY</sequence>
<dbReference type="SUPFAM" id="SSF63748">
    <property type="entry name" value="Tudor/PWWP/MBT"/>
    <property type="match status" value="2"/>
</dbReference>